<feature type="compositionally biased region" description="Low complexity" evidence="5">
    <location>
        <begin position="65"/>
        <end position="76"/>
    </location>
</feature>
<evidence type="ECO:0000256" key="2">
    <source>
        <dbReference type="ARBA" id="ARBA00022801"/>
    </source>
</evidence>
<sequence length="521" mass="57661">MENLLMRVSVFTDQGGRKYMEDVTEVIVEPEPGEDETTSGEPEERSGGDSENERGSVETSLHGGQSPPRAQPSAAPRSRRSVAFFAVFDGHGGREAAQFARDYLWEFMKKQRGFWSDCDREVCSAIRKGFVACHHAMWKKLPEWPKTLTGLPSTSGTTASVVVIRGERMYVAHVGDSAVVLGVQDDPTIPFIRAEEVTQDHKPELPRERERIEGLGGSVIKKSGVNRVVWKRPRLTHNGPVRRSTVIDQIPFLAVARALGDLWSYDFYSGEFVVSPEPDTSVVTLDPRKHRYIILGSDGLWNMVPPQEAVSMCQNNDEAMAPCGVSSARQLVSHALLRWRQRMLRADNTSAIVIALQEPGTSQDTLHNEEVLLDLAKVSQCPPTSISRADTPLLQHPSEEDSPAVCEYLPALERRDGLSGSNSLYHMNLSDPFTLAPLRPNSSAELPNQSSPTDRTLGSRTDSRKRTIDGSPSSGQSAKKARRRSAQRPPLVQHNAEKKQKESTNVSPILQQHNKTTVCVC</sequence>
<dbReference type="InterPro" id="IPR015655">
    <property type="entry name" value="PP2C"/>
</dbReference>
<evidence type="ECO:0000256" key="1">
    <source>
        <dbReference type="ARBA" id="ARBA00022723"/>
    </source>
</evidence>
<evidence type="ECO:0000256" key="4">
    <source>
        <dbReference type="RuleBase" id="RU003465"/>
    </source>
</evidence>
<feature type="region of interest" description="Disordered" evidence="5">
    <location>
        <begin position="21"/>
        <end position="77"/>
    </location>
</feature>
<dbReference type="InterPro" id="IPR001932">
    <property type="entry name" value="PPM-type_phosphatase-like_dom"/>
</dbReference>
<organism evidence="7 8">
    <name type="scientific">Mola mola</name>
    <name type="common">Ocean sunfish</name>
    <name type="synonym">Tetraodon mola</name>
    <dbReference type="NCBI Taxonomy" id="94237"/>
    <lineage>
        <taxon>Eukaryota</taxon>
        <taxon>Metazoa</taxon>
        <taxon>Chordata</taxon>
        <taxon>Craniata</taxon>
        <taxon>Vertebrata</taxon>
        <taxon>Euteleostomi</taxon>
        <taxon>Actinopterygii</taxon>
        <taxon>Neopterygii</taxon>
        <taxon>Teleostei</taxon>
        <taxon>Neoteleostei</taxon>
        <taxon>Acanthomorphata</taxon>
        <taxon>Eupercaria</taxon>
        <taxon>Tetraodontiformes</taxon>
        <taxon>Molidae</taxon>
        <taxon>Mola</taxon>
    </lineage>
</organism>
<reference evidence="7" key="2">
    <citation type="submission" date="2025-09" db="UniProtKB">
        <authorList>
            <consortium name="Ensembl"/>
        </authorList>
    </citation>
    <scope>IDENTIFICATION</scope>
</reference>
<feature type="compositionally biased region" description="Basic and acidic residues" evidence="5">
    <location>
        <begin position="42"/>
        <end position="56"/>
    </location>
</feature>
<proteinExistence type="inferred from homology"/>
<dbReference type="STRING" id="94237.ENSMMOP00000024469"/>
<dbReference type="Proteomes" id="UP000261620">
    <property type="component" value="Unplaced"/>
</dbReference>
<reference evidence="7" key="1">
    <citation type="submission" date="2025-08" db="UniProtKB">
        <authorList>
            <consortium name="Ensembl"/>
        </authorList>
    </citation>
    <scope>IDENTIFICATION</scope>
</reference>
<protein>
    <recommendedName>
        <fullName evidence="6">PPM-type phosphatase domain-containing protein</fullName>
    </recommendedName>
</protein>
<evidence type="ECO:0000313" key="8">
    <source>
        <dbReference type="Proteomes" id="UP000261620"/>
    </source>
</evidence>
<dbReference type="Pfam" id="PF00481">
    <property type="entry name" value="PP2C"/>
    <property type="match status" value="1"/>
</dbReference>
<dbReference type="CDD" id="cd00143">
    <property type="entry name" value="PP2Cc"/>
    <property type="match status" value="1"/>
</dbReference>
<evidence type="ECO:0000259" key="6">
    <source>
        <dbReference type="PROSITE" id="PS51746"/>
    </source>
</evidence>
<dbReference type="InterPro" id="IPR000222">
    <property type="entry name" value="PP2C_BS"/>
</dbReference>
<dbReference type="SUPFAM" id="SSF81606">
    <property type="entry name" value="PP2C-like"/>
    <property type="match status" value="1"/>
</dbReference>
<feature type="compositionally biased region" description="Polar residues" evidence="5">
    <location>
        <begin position="440"/>
        <end position="460"/>
    </location>
</feature>
<keyword evidence="1" id="KW-0479">Metal-binding</keyword>
<keyword evidence="3 4" id="KW-0904">Protein phosphatase</keyword>
<dbReference type="Gene3D" id="3.60.40.10">
    <property type="entry name" value="PPM-type phosphatase domain"/>
    <property type="match status" value="1"/>
</dbReference>
<dbReference type="PANTHER" id="PTHR47992">
    <property type="entry name" value="PROTEIN PHOSPHATASE"/>
    <property type="match status" value="1"/>
</dbReference>
<dbReference type="GO" id="GO:0004722">
    <property type="term" value="F:protein serine/threonine phosphatase activity"/>
    <property type="evidence" value="ECO:0007669"/>
    <property type="project" value="InterPro"/>
</dbReference>
<keyword evidence="2 4" id="KW-0378">Hydrolase</keyword>
<name>A0A3Q3XET9_MOLML</name>
<keyword evidence="8" id="KW-1185">Reference proteome</keyword>
<feature type="region of interest" description="Disordered" evidence="5">
    <location>
        <begin position="436"/>
        <end position="509"/>
    </location>
</feature>
<dbReference type="AlphaFoldDB" id="A0A3Q3XET9"/>
<evidence type="ECO:0000313" key="7">
    <source>
        <dbReference type="Ensembl" id="ENSMMOP00000024469.1"/>
    </source>
</evidence>
<dbReference type="PROSITE" id="PS51746">
    <property type="entry name" value="PPM_2"/>
    <property type="match status" value="1"/>
</dbReference>
<dbReference type="SMART" id="SM00332">
    <property type="entry name" value="PP2Cc"/>
    <property type="match status" value="1"/>
</dbReference>
<feature type="domain" description="PPM-type phosphatase" evidence="6">
    <location>
        <begin position="7"/>
        <end position="356"/>
    </location>
</feature>
<dbReference type="InterPro" id="IPR036457">
    <property type="entry name" value="PPM-type-like_dom_sf"/>
</dbReference>
<evidence type="ECO:0000256" key="3">
    <source>
        <dbReference type="ARBA" id="ARBA00022912"/>
    </source>
</evidence>
<evidence type="ECO:0000256" key="5">
    <source>
        <dbReference type="SAM" id="MobiDB-lite"/>
    </source>
</evidence>
<dbReference type="OMA" id="PLVQHNT"/>
<dbReference type="GO" id="GO:0046872">
    <property type="term" value="F:metal ion binding"/>
    <property type="evidence" value="ECO:0007669"/>
    <property type="project" value="UniProtKB-KW"/>
</dbReference>
<accession>A0A3Q3XET9</accession>
<dbReference type="PROSITE" id="PS01032">
    <property type="entry name" value="PPM_1"/>
    <property type="match status" value="1"/>
</dbReference>
<comment type="similarity">
    <text evidence="4">Belongs to the PP2C family.</text>
</comment>
<dbReference type="Ensembl" id="ENSMMOT00000024880.1">
    <property type="protein sequence ID" value="ENSMMOP00000024469.1"/>
    <property type="gene ID" value="ENSMMOG00000018618.1"/>
</dbReference>